<reference evidence="1 2" key="1">
    <citation type="journal article" date="2005" name="PLoS Biol.">
        <title>The genomes of Oryza sativa: a history of duplications.</title>
        <authorList>
            <person name="Yu J."/>
            <person name="Wang J."/>
            <person name="Lin W."/>
            <person name="Li S."/>
            <person name="Li H."/>
            <person name="Zhou J."/>
            <person name="Ni P."/>
            <person name="Dong W."/>
            <person name="Hu S."/>
            <person name="Zeng C."/>
            <person name="Zhang J."/>
            <person name="Zhang Y."/>
            <person name="Li R."/>
            <person name="Xu Z."/>
            <person name="Li S."/>
            <person name="Li X."/>
            <person name="Zheng H."/>
            <person name="Cong L."/>
            <person name="Lin L."/>
            <person name="Yin J."/>
            <person name="Geng J."/>
            <person name="Li G."/>
            <person name="Shi J."/>
            <person name="Liu J."/>
            <person name="Lv H."/>
            <person name="Li J."/>
            <person name="Wang J."/>
            <person name="Deng Y."/>
            <person name="Ran L."/>
            <person name="Shi X."/>
            <person name="Wang X."/>
            <person name="Wu Q."/>
            <person name="Li C."/>
            <person name="Ren X."/>
            <person name="Wang J."/>
            <person name="Wang X."/>
            <person name="Li D."/>
            <person name="Liu D."/>
            <person name="Zhang X."/>
            <person name="Ji Z."/>
            <person name="Zhao W."/>
            <person name="Sun Y."/>
            <person name="Zhang Z."/>
            <person name="Bao J."/>
            <person name="Han Y."/>
            <person name="Dong L."/>
            <person name="Ji J."/>
            <person name="Chen P."/>
            <person name="Wu S."/>
            <person name="Liu J."/>
            <person name="Xiao Y."/>
            <person name="Bu D."/>
            <person name="Tan J."/>
            <person name="Yang L."/>
            <person name="Ye C."/>
            <person name="Zhang J."/>
            <person name="Xu J."/>
            <person name="Zhou Y."/>
            <person name="Yu Y."/>
            <person name="Zhang B."/>
            <person name="Zhuang S."/>
            <person name="Wei H."/>
            <person name="Liu B."/>
            <person name="Lei M."/>
            <person name="Yu H."/>
            <person name="Li Y."/>
            <person name="Xu H."/>
            <person name="Wei S."/>
            <person name="He X."/>
            <person name="Fang L."/>
            <person name="Zhang Z."/>
            <person name="Zhang Y."/>
            <person name="Huang X."/>
            <person name="Su Z."/>
            <person name="Tong W."/>
            <person name="Li J."/>
            <person name="Tong Z."/>
            <person name="Li S."/>
            <person name="Ye J."/>
            <person name="Wang L."/>
            <person name="Fang L."/>
            <person name="Lei T."/>
            <person name="Chen C."/>
            <person name="Chen H."/>
            <person name="Xu Z."/>
            <person name="Li H."/>
            <person name="Huang H."/>
            <person name="Zhang F."/>
            <person name="Xu H."/>
            <person name="Li N."/>
            <person name="Zhao C."/>
            <person name="Li S."/>
            <person name="Dong L."/>
            <person name="Huang Y."/>
            <person name="Li L."/>
            <person name="Xi Y."/>
            <person name="Qi Q."/>
            <person name="Li W."/>
            <person name="Zhang B."/>
            <person name="Hu W."/>
            <person name="Zhang Y."/>
            <person name="Tian X."/>
            <person name="Jiao Y."/>
            <person name="Liang X."/>
            <person name="Jin J."/>
            <person name="Gao L."/>
            <person name="Zheng W."/>
            <person name="Hao B."/>
            <person name="Liu S."/>
            <person name="Wang W."/>
            <person name="Yuan L."/>
            <person name="Cao M."/>
            <person name="McDermott J."/>
            <person name="Samudrala R."/>
            <person name="Wang J."/>
            <person name="Wong G.K."/>
            <person name="Yang H."/>
        </authorList>
    </citation>
    <scope>NUCLEOTIDE SEQUENCE [LARGE SCALE GENOMIC DNA]</scope>
    <source>
        <strain evidence="2">cv. 93-11</strain>
    </source>
</reference>
<name>B8BJE9_ORYSI</name>
<keyword evidence="2" id="KW-1185">Reference proteome</keyword>
<evidence type="ECO:0000313" key="1">
    <source>
        <dbReference type="EMBL" id="EEC67785.1"/>
    </source>
</evidence>
<accession>B8BJE9</accession>
<sequence>MVAWHSHFADATQVTEAFAAWCAAAAGKANGRRCGRGVDGDVAREMHVCCCSLSPALLVAQAPSLATYHEVDAPRMSCGGGRRWYHEVMWQRRAAGRPWLRPSIGRAQAKAAWRSCVYSSPASAHGSAAMMASNVVAVITSSM</sequence>
<proteinExistence type="predicted"/>
<organism evidence="1 2">
    <name type="scientific">Oryza sativa subsp. indica</name>
    <name type="common">Rice</name>
    <dbReference type="NCBI Taxonomy" id="39946"/>
    <lineage>
        <taxon>Eukaryota</taxon>
        <taxon>Viridiplantae</taxon>
        <taxon>Streptophyta</taxon>
        <taxon>Embryophyta</taxon>
        <taxon>Tracheophyta</taxon>
        <taxon>Spermatophyta</taxon>
        <taxon>Magnoliopsida</taxon>
        <taxon>Liliopsida</taxon>
        <taxon>Poales</taxon>
        <taxon>Poaceae</taxon>
        <taxon>BOP clade</taxon>
        <taxon>Oryzoideae</taxon>
        <taxon>Oryzeae</taxon>
        <taxon>Oryzinae</taxon>
        <taxon>Oryza</taxon>
        <taxon>Oryza sativa</taxon>
    </lineage>
</organism>
<dbReference type="AlphaFoldDB" id="B8BJE9"/>
<dbReference type="Gramene" id="BGIOSGA034917-TA">
    <property type="protein sequence ID" value="BGIOSGA034917-PA"/>
    <property type="gene ID" value="BGIOSGA034917"/>
</dbReference>
<dbReference type="EMBL" id="CM000136">
    <property type="protein sequence ID" value="EEC67785.1"/>
    <property type="molecule type" value="Genomic_DNA"/>
</dbReference>
<evidence type="ECO:0000313" key="2">
    <source>
        <dbReference type="Proteomes" id="UP000007015"/>
    </source>
</evidence>
<dbReference type="HOGENOM" id="CLU_1809382_0_0_1"/>
<protein>
    <submittedName>
        <fullName evidence="1">Uncharacterized protein</fullName>
    </submittedName>
</protein>
<gene>
    <name evidence="1" type="ORF">OsI_35330</name>
</gene>
<dbReference type="Proteomes" id="UP000007015">
    <property type="component" value="Chromosome 11"/>
</dbReference>